<keyword evidence="2" id="KW-0560">Oxidoreductase</keyword>
<dbReference type="InterPro" id="IPR036111">
    <property type="entry name" value="Mal/L-sulfo/L-lacto_DH-like_sf"/>
</dbReference>
<dbReference type="InterPro" id="IPR003767">
    <property type="entry name" value="Malate/L-lactate_DH-like"/>
</dbReference>
<dbReference type="InterPro" id="IPR043144">
    <property type="entry name" value="Mal/L-sulf/L-lact_DH-like_ah"/>
</dbReference>
<dbReference type="InterPro" id="IPR043143">
    <property type="entry name" value="Mal/L-sulf/L-lact_DH-like_NADP"/>
</dbReference>
<dbReference type="SUPFAM" id="SSF89733">
    <property type="entry name" value="L-sulfolactate dehydrogenase-like"/>
    <property type="match status" value="1"/>
</dbReference>
<evidence type="ECO:0000256" key="1">
    <source>
        <dbReference type="ARBA" id="ARBA00006056"/>
    </source>
</evidence>
<comment type="similarity">
    <text evidence="1">Belongs to the LDH2/MDH2 oxidoreductase family.</text>
</comment>
<evidence type="ECO:0000313" key="3">
    <source>
        <dbReference type="EMBL" id="GJD99291.1"/>
    </source>
</evidence>
<keyword evidence="4" id="KW-1185">Reference proteome</keyword>
<gene>
    <name evidence="3" type="primary">comC</name>
    <name evidence="3" type="ORF">GMJLKIPL_1207</name>
</gene>
<name>A0ABQ4S7X9_9HYPH</name>
<comment type="caution">
    <text evidence="3">The sequence shown here is derived from an EMBL/GenBank/DDBJ whole genome shotgun (WGS) entry which is preliminary data.</text>
</comment>
<reference evidence="3" key="2">
    <citation type="submission" date="2021-08" db="EMBL/GenBank/DDBJ databases">
        <authorList>
            <person name="Tani A."/>
            <person name="Ola A."/>
            <person name="Ogura Y."/>
            <person name="Katsura K."/>
            <person name="Hayashi T."/>
        </authorList>
    </citation>
    <scope>NUCLEOTIDE SEQUENCE</scope>
    <source>
        <strain evidence="3">DSM 17168</strain>
    </source>
</reference>
<dbReference type="Pfam" id="PF02615">
    <property type="entry name" value="Ldh_2"/>
    <property type="match status" value="1"/>
</dbReference>
<dbReference type="EMBL" id="BPQQ01000013">
    <property type="protein sequence ID" value="GJD99291.1"/>
    <property type="molecule type" value="Genomic_DNA"/>
</dbReference>
<reference evidence="3" key="1">
    <citation type="journal article" date="2021" name="Front. Microbiol.">
        <title>Comprehensive Comparative Genomics and Phenotyping of Methylobacterium Species.</title>
        <authorList>
            <person name="Alessa O."/>
            <person name="Ogura Y."/>
            <person name="Fujitani Y."/>
            <person name="Takami H."/>
            <person name="Hayashi T."/>
            <person name="Sahin N."/>
            <person name="Tani A."/>
        </authorList>
    </citation>
    <scope>NUCLEOTIDE SEQUENCE</scope>
    <source>
        <strain evidence="3">DSM 17168</strain>
    </source>
</reference>
<sequence>MPILSLQAARDLAEDALVRCGTARAAAASTARALVEAEADGLKGHGLSRLPAYAAQVRSGKVAGAAVPVVTRPRPGLIAVDAAHGFAYPALDAAVAGLAEAARAQGIAAAGIRRSHHCGAAGRPVEALAAEGLVALLFANTPAAMAPWGGSTAVFGTNPIAFACPLPDRPPIVVDLSLSKVARGSVMAARQRGEAIPEGWALDADGRPTTDPAAALKGTMVPLGDAKGTALALMVELLAAGLTGGRFAAEASSFLDAEGEPPGTGQLLIAIDAGAFGPGALERFGALAAAIDAQDGARLPGARRLALRVRAAAEGVDIPDALLSEIRALAAPDGAPREHRL</sequence>
<evidence type="ECO:0000313" key="4">
    <source>
        <dbReference type="Proteomes" id="UP001055153"/>
    </source>
</evidence>
<evidence type="ECO:0000256" key="2">
    <source>
        <dbReference type="ARBA" id="ARBA00023002"/>
    </source>
</evidence>
<dbReference type="Gene3D" id="3.30.1370.60">
    <property type="entry name" value="Hypothetical oxidoreductase yiak, domain 2"/>
    <property type="match status" value="1"/>
</dbReference>
<dbReference type="PANTHER" id="PTHR11091">
    <property type="entry name" value="OXIDOREDUCTASE-RELATED"/>
    <property type="match status" value="1"/>
</dbReference>
<protein>
    <submittedName>
        <fullName evidence="3">(2R)-3-sulfolactate dehydrogenase (NADP(+))</fullName>
    </submittedName>
</protein>
<dbReference type="RefSeq" id="WP_238234179.1">
    <property type="nucleotide sequence ID" value="NZ_BPQQ01000013.1"/>
</dbReference>
<dbReference type="PANTHER" id="PTHR11091:SF0">
    <property type="entry name" value="MALATE DEHYDROGENASE"/>
    <property type="match status" value="1"/>
</dbReference>
<proteinExistence type="inferred from homology"/>
<dbReference type="Proteomes" id="UP001055153">
    <property type="component" value="Unassembled WGS sequence"/>
</dbReference>
<dbReference type="Gene3D" id="1.10.1530.10">
    <property type="match status" value="1"/>
</dbReference>
<organism evidence="3 4">
    <name type="scientific">Methylobacterium isbiliense</name>
    <dbReference type="NCBI Taxonomy" id="315478"/>
    <lineage>
        <taxon>Bacteria</taxon>
        <taxon>Pseudomonadati</taxon>
        <taxon>Pseudomonadota</taxon>
        <taxon>Alphaproteobacteria</taxon>
        <taxon>Hyphomicrobiales</taxon>
        <taxon>Methylobacteriaceae</taxon>
        <taxon>Methylobacterium</taxon>
    </lineage>
</organism>
<accession>A0ABQ4S7X9</accession>